<sequence length="161" mass="18032">MSSPRNSDSSGSPTRSPSPSTLWENSELARLMAALGFETLTDILDFIASEAVSTPFVEFVNDFLVQNGGFDDIVLSLDDIINSIMLDRENGDLAYNAEDPDKSEWTLVNHFARFIIQAYTLAQETDSTWQGVDEADFAVIAWQLYELLVFLSRRYLVTHPA</sequence>
<feature type="compositionally biased region" description="Low complexity" evidence="1">
    <location>
        <begin position="1"/>
        <end position="20"/>
    </location>
</feature>
<evidence type="ECO:0000256" key="1">
    <source>
        <dbReference type="SAM" id="MobiDB-lite"/>
    </source>
</evidence>
<dbReference type="Proteomes" id="UP000182658">
    <property type="component" value="Unassembled WGS sequence"/>
</dbReference>
<evidence type="ECO:0000313" key="3">
    <source>
        <dbReference type="Proteomes" id="UP000182658"/>
    </source>
</evidence>
<dbReference type="EMBL" id="KV875113">
    <property type="protein sequence ID" value="OIW22472.1"/>
    <property type="molecule type" value="Genomic_DNA"/>
</dbReference>
<organism evidence="2 3">
    <name type="scientific">Coniochaeta ligniaria NRRL 30616</name>
    <dbReference type="NCBI Taxonomy" id="1408157"/>
    <lineage>
        <taxon>Eukaryota</taxon>
        <taxon>Fungi</taxon>
        <taxon>Dikarya</taxon>
        <taxon>Ascomycota</taxon>
        <taxon>Pezizomycotina</taxon>
        <taxon>Sordariomycetes</taxon>
        <taxon>Sordariomycetidae</taxon>
        <taxon>Coniochaetales</taxon>
        <taxon>Coniochaetaceae</taxon>
        <taxon>Coniochaeta</taxon>
    </lineage>
</organism>
<dbReference type="InParanoid" id="A0A1J7IXZ8"/>
<accession>A0A1J7IXZ8</accession>
<dbReference type="AlphaFoldDB" id="A0A1J7IXZ8"/>
<name>A0A1J7IXZ8_9PEZI</name>
<keyword evidence="3" id="KW-1185">Reference proteome</keyword>
<feature type="region of interest" description="Disordered" evidence="1">
    <location>
        <begin position="1"/>
        <end position="21"/>
    </location>
</feature>
<gene>
    <name evidence="2" type="ORF">CONLIGDRAFT_697414</name>
</gene>
<reference evidence="2 3" key="1">
    <citation type="submission" date="2016-10" db="EMBL/GenBank/DDBJ databases">
        <title>Draft genome sequence of Coniochaeta ligniaria NRRL30616, a lignocellulolytic fungus for bioabatement of inhibitors in plant biomass hydrolysates.</title>
        <authorList>
            <consortium name="DOE Joint Genome Institute"/>
            <person name="Jimenez D.J."/>
            <person name="Hector R.E."/>
            <person name="Riley R."/>
            <person name="Sun H."/>
            <person name="Grigoriev I.V."/>
            <person name="Van Elsas J.D."/>
            <person name="Nichols N.N."/>
        </authorList>
    </citation>
    <scope>NUCLEOTIDE SEQUENCE [LARGE SCALE GENOMIC DNA]</scope>
    <source>
        <strain evidence="2 3">NRRL 30616</strain>
    </source>
</reference>
<evidence type="ECO:0000313" key="2">
    <source>
        <dbReference type="EMBL" id="OIW22472.1"/>
    </source>
</evidence>
<dbReference type="OrthoDB" id="4620082at2759"/>
<protein>
    <submittedName>
        <fullName evidence="2">Uncharacterized protein</fullName>
    </submittedName>
</protein>
<proteinExistence type="predicted"/>